<evidence type="ECO:0000256" key="5">
    <source>
        <dbReference type="ARBA" id="ARBA00022692"/>
    </source>
</evidence>
<keyword evidence="6 8" id="KW-1133">Transmembrane helix</keyword>
<keyword evidence="2" id="KW-1003">Cell membrane</keyword>
<gene>
    <name evidence="10" type="ORF">ABIE13_005386</name>
</gene>
<keyword evidence="4" id="KW-0808">Transferase</keyword>
<sequence length="513" mass="56820">MSSIRSLLGSPTAQRVFIAAAVLYLILWTLAPPLIIPSLPLDVVEGITWGREWQLGYYKHPPFSSWVLHLFHTAFGHVGPFLLSQLCVLLALWMVWLTGRRVTSVERAFLGTLLTLGIVHYTRSSVEFNHNVAQIPVWAALGYCLLAALQDGRKRQWIMLGVVAGVGMLTKYSVGFLLICQALYLLFSSDRRVLRTPGPWLALVAMAVVLAPHLYWLVQTDFLPMAYVSSRATGEQSVSRPEVLQFPLVQFLNHLPLAVIVLSALFATRKARKAVPAKSANWRLSLDRPAYMLAIGLGPCVFLTVIGFVAGLRVYDMWGQPMWLFSGLLVAASLPQAWLSILRPSLLKGLLVWLVLVSIITWGVFGFRAQVRGYPARTDWPMHALAQQADATWGELSSCSLKTVAGQVWVAGLVVANSAAKPSILIDGEPRISPWVTPQQIQTNGLLWVWQDEGDGEAERVSGPPLLRSVPPEAGLRLIEGVWHFPWRYSATAKPLAIKWRAYVPEACLRAGK</sequence>
<comment type="caution">
    <text evidence="10">The sequence shown here is derived from an EMBL/GenBank/DDBJ whole genome shotgun (WGS) entry which is preliminary data.</text>
</comment>
<keyword evidence="3" id="KW-0328">Glycosyltransferase</keyword>
<evidence type="ECO:0000256" key="1">
    <source>
        <dbReference type="ARBA" id="ARBA00004651"/>
    </source>
</evidence>
<reference evidence="10 11" key="1">
    <citation type="submission" date="2024-06" db="EMBL/GenBank/DDBJ databases">
        <title>Sorghum-associated microbial communities from plants grown in Nebraska, USA.</title>
        <authorList>
            <person name="Schachtman D."/>
        </authorList>
    </citation>
    <scope>NUCLEOTIDE SEQUENCE [LARGE SCALE GENOMIC DNA]</scope>
    <source>
        <strain evidence="10 11">2709</strain>
    </source>
</reference>
<feature type="transmembrane region" description="Helical" evidence="8">
    <location>
        <begin position="248"/>
        <end position="268"/>
    </location>
</feature>
<evidence type="ECO:0000313" key="11">
    <source>
        <dbReference type="Proteomes" id="UP001549320"/>
    </source>
</evidence>
<name>A0ABV2QGT3_9BURK</name>
<protein>
    <submittedName>
        <fullName evidence="10">4-amino-4-deoxy-L-arabinose transferase-like glycosyltransferase</fullName>
    </submittedName>
</protein>
<dbReference type="EMBL" id="JBEPSH010000015">
    <property type="protein sequence ID" value="MET4580246.1"/>
    <property type="molecule type" value="Genomic_DNA"/>
</dbReference>
<feature type="transmembrane region" description="Helical" evidence="8">
    <location>
        <begin position="289"/>
        <end position="310"/>
    </location>
</feature>
<dbReference type="InterPro" id="IPR050297">
    <property type="entry name" value="LipidA_mod_glycosyltrf_83"/>
</dbReference>
<feature type="transmembrane region" description="Helical" evidence="8">
    <location>
        <begin position="349"/>
        <end position="367"/>
    </location>
</feature>
<evidence type="ECO:0000256" key="8">
    <source>
        <dbReference type="SAM" id="Phobius"/>
    </source>
</evidence>
<feature type="transmembrane region" description="Helical" evidence="8">
    <location>
        <begin position="157"/>
        <end position="187"/>
    </location>
</feature>
<feature type="transmembrane region" description="Helical" evidence="8">
    <location>
        <begin position="199"/>
        <end position="218"/>
    </location>
</feature>
<organism evidence="10 11">
    <name type="scientific">Ottowia thiooxydans</name>
    <dbReference type="NCBI Taxonomy" id="219182"/>
    <lineage>
        <taxon>Bacteria</taxon>
        <taxon>Pseudomonadati</taxon>
        <taxon>Pseudomonadota</taxon>
        <taxon>Betaproteobacteria</taxon>
        <taxon>Burkholderiales</taxon>
        <taxon>Comamonadaceae</taxon>
        <taxon>Ottowia</taxon>
    </lineage>
</organism>
<dbReference type="PANTHER" id="PTHR33908:SF9">
    <property type="entry name" value="BLL5595 PROTEIN"/>
    <property type="match status" value="1"/>
</dbReference>
<dbReference type="Proteomes" id="UP001549320">
    <property type="component" value="Unassembled WGS sequence"/>
</dbReference>
<dbReference type="Pfam" id="PF13231">
    <property type="entry name" value="PMT_2"/>
    <property type="match status" value="1"/>
</dbReference>
<feature type="transmembrane region" description="Helical" evidence="8">
    <location>
        <begin position="74"/>
        <end position="96"/>
    </location>
</feature>
<proteinExistence type="predicted"/>
<dbReference type="InterPro" id="IPR038731">
    <property type="entry name" value="RgtA/B/C-like"/>
</dbReference>
<feature type="transmembrane region" description="Helical" evidence="8">
    <location>
        <begin position="12"/>
        <end position="31"/>
    </location>
</feature>
<evidence type="ECO:0000256" key="6">
    <source>
        <dbReference type="ARBA" id="ARBA00022989"/>
    </source>
</evidence>
<keyword evidence="11" id="KW-1185">Reference proteome</keyword>
<feature type="transmembrane region" description="Helical" evidence="8">
    <location>
        <begin position="322"/>
        <end position="342"/>
    </location>
</feature>
<keyword evidence="5 8" id="KW-0812">Transmembrane</keyword>
<accession>A0ABV2QGT3</accession>
<evidence type="ECO:0000313" key="10">
    <source>
        <dbReference type="EMBL" id="MET4580246.1"/>
    </source>
</evidence>
<feature type="domain" description="Glycosyltransferase RgtA/B/C/D-like" evidence="9">
    <location>
        <begin position="59"/>
        <end position="216"/>
    </location>
</feature>
<dbReference type="PANTHER" id="PTHR33908">
    <property type="entry name" value="MANNOSYLTRANSFERASE YKCB-RELATED"/>
    <property type="match status" value="1"/>
</dbReference>
<dbReference type="RefSeq" id="WP_354449020.1">
    <property type="nucleotide sequence ID" value="NZ_JBEPSH010000015.1"/>
</dbReference>
<evidence type="ECO:0000256" key="2">
    <source>
        <dbReference type="ARBA" id="ARBA00022475"/>
    </source>
</evidence>
<keyword evidence="7 8" id="KW-0472">Membrane</keyword>
<evidence type="ECO:0000256" key="4">
    <source>
        <dbReference type="ARBA" id="ARBA00022679"/>
    </source>
</evidence>
<comment type="subcellular location">
    <subcellularLocation>
        <location evidence="1">Cell membrane</location>
        <topology evidence="1">Multi-pass membrane protein</topology>
    </subcellularLocation>
</comment>
<evidence type="ECO:0000259" key="9">
    <source>
        <dbReference type="Pfam" id="PF13231"/>
    </source>
</evidence>
<evidence type="ECO:0000256" key="3">
    <source>
        <dbReference type="ARBA" id="ARBA00022676"/>
    </source>
</evidence>
<evidence type="ECO:0000256" key="7">
    <source>
        <dbReference type="ARBA" id="ARBA00023136"/>
    </source>
</evidence>